<keyword evidence="1" id="KW-0863">Zinc-finger</keyword>
<feature type="domain" description="Lunapark zinc ribbon" evidence="3">
    <location>
        <begin position="253"/>
        <end position="309"/>
    </location>
</feature>
<dbReference type="GO" id="GO:0071788">
    <property type="term" value="P:endoplasmic reticulum tubular network maintenance"/>
    <property type="evidence" value="ECO:0007669"/>
    <property type="project" value="UniProtKB-UniRule"/>
</dbReference>
<evidence type="ECO:0000256" key="2">
    <source>
        <dbReference type="SAM" id="MobiDB-lite"/>
    </source>
</evidence>
<comment type="similarity">
    <text evidence="1">Belongs to the lunapark family.</text>
</comment>
<dbReference type="InterPro" id="IPR040115">
    <property type="entry name" value="Lnp"/>
</dbReference>
<feature type="region of interest" description="Disordered" evidence="2">
    <location>
        <begin position="126"/>
        <end position="221"/>
    </location>
</feature>
<evidence type="ECO:0000256" key="1">
    <source>
        <dbReference type="RuleBase" id="RU367073"/>
    </source>
</evidence>
<dbReference type="Proteomes" id="UP000308549">
    <property type="component" value="Unassembled WGS sequence"/>
</dbReference>
<keyword evidence="1" id="KW-0472">Membrane</keyword>
<feature type="transmembrane region" description="Helical" evidence="1">
    <location>
        <begin position="47"/>
        <end position="70"/>
    </location>
</feature>
<dbReference type="AlphaFoldDB" id="A0A4U0U9W3"/>
<comment type="caution">
    <text evidence="4">The sequence shown here is derived from an EMBL/GenBank/DDBJ whole genome shotgun (WGS) entry which is preliminary data.</text>
</comment>
<name>A0A4U0U9W3_9PEZI</name>
<dbReference type="PANTHER" id="PTHR22166:SF12">
    <property type="entry name" value="ENDOPLASMIC RETICULUM JUNCTION FORMATION PROTEIN LUNAPARK"/>
    <property type="match status" value="1"/>
</dbReference>
<sequence>MVSFWPFKGNDTSAASFEKILSQLSTKINKASAQNDSFRQRQRRYKVLWTLYSTFAYILVAAILTLVTGYQRWSALEYSALAGSPVLIYGVRTTLDAYYNYRLANSQAHLDDLSQQREKTIRKLKEATKYDSTQQLLDKYGGTPRKRGSSPQPPKKGKADRPPQSRQSMPAPGQRTGVAPPPTANIQRPQTAGGPGPPPGLRVMPGPLPEAGAMRQPQAASNEEFAPNAFSIPPQRPPAIRQQSTQYAEGPKWYDRILDVILGEDETQAKNRIALICDNCRLVNGQAPPGARTAEDIGKWRCSACNTMNGSESEAGKILKQMKGEPASPTSPVSSANETASHAVGSNYDDSEYEHVAEDVGAADDTAAGQEDGPAEGTRNKARQRSKA</sequence>
<organism evidence="4 5">
    <name type="scientific">Salinomyces thailandicus</name>
    <dbReference type="NCBI Taxonomy" id="706561"/>
    <lineage>
        <taxon>Eukaryota</taxon>
        <taxon>Fungi</taxon>
        <taxon>Dikarya</taxon>
        <taxon>Ascomycota</taxon>
        <taxon>Pezizomycotina</taxon>
        <taxon>Dothideomycetes</taxon>
        <taxon>Dothideomycetidae</taxon>
        <taxon>Mycosphaerellales</taxon>
        <taxon>Teratosphaeriaceae</taxon>
        <taxon>Salinomyces</taxon>
    </lineage>
</organism>
<evidence type="ECO:0000313" key="4">
    <source>
        <dbReference type="EMBL" id="TKA31954.1"/>
    </source>
</evidence>
<dbReference type="GO" id="GO:0008270">
    <property type="term" value="F:zinc ion binding"/>
    <property type="evidence" value="ECO:0007669"/>
    <property type="project" value="UniProtKB-KW"/>
</dbReference>
<keyword evidence="1" id="KW-0812">Transmembrane</keyword>
<dbReference type="OrthoDB" id="1725934at2759"/>
<comment type="subcellular location">
    <subcellularLocation>
        <location evidence="1">Endoplasmic reticulum membrane</location>
        <topology evidence="1">Multi-pass membrane protein</topology>
    </subcellularLocation>
</comment>
<keyword evidence="5" id="KW-1185">Reference proteome</keyword>
<feature type="region of interest" description="Disordered" evidence="2">
    <location>
        <begin position="228"/>
        <end position="247"/>
    </location>
</feature>
<comment type="function">
    <text evidence="1">Plays a role in determining ER morphology.</text>
</comment>
<keyword evidence="1" id="KW-1133">Transmembrane helix</keyword>
<accession>A0A4U0U9W3</accession>
<dbReference type="PANTHER" id="PTHR22166">
    <property type="entry name" value="ENDOPLASMIC RETICULUM JUNCTION FORMATION PROTEIN LUNAPARK"/>
    <property type="match status" value="1"/>
</dbReference>
<gene>
    <name evidence="4" type="ORF">B0A50_01199</name>
</gene>
<dbReference type="EMBL" id="NAJL01000006">
    <property type="protein sequence ID" value="TKA31954.1"/>
    <property type="molecule type" value="Genomic_DNA"/>
</dbReference>
<keyword evidence="1" id="KW-0256">Endoplasmic reticulum</keyword>
<keyword evidence="1" id="KW-0862">Zinc</keyword>
<dbReference type="InterPro" id="IPR019273">
    <property type="entry name" value="Lunapark_Znf"/>
</dbReference>
<protein>
    <recommendedName>
        <fullName evidence="1">Endoplasmic reticulum junction formation protein lunapark</fullName>
    </recommendedName>
</protein>
<dbReference type="Pfam" id="PF10058">
    <property type="entry name" value="Zn_ribbon_10"/>
    <property type="match status" value="1"/>
</dbReference>
<comment type="caution">
    <text evidence="1">Lacks conserved residue(s) required for the propagation of feature annotation.</text>
</comment>
<proteinExistence type="inferred from homology"/>
<keyword evidence="1" id="KW-0479">Metal-binding</keyword>
<comment type="domain">
    <text evidence="1">The C4-type zinc finger motif is necessary both for its ER three-way tubular junction localization and formation.</text>
</comment>
<feature type="compositionally biased region" description="Polar residues" evidence="2">
    <location>
        <begin position="328"/>
        <end position="340"/>
    </location>
</feature>
<dbReference type="GO" id="GO:1903373">
    <property type="term" value="P:positive regulation of endoplasmic reticulum tubular network organization"/>
    <property type="evidence" value="ECO:0007669"/>
    <property type="project" value="UniProtKB-UniRule"/>
</dbReference>
<evidence type="ECO:0000259" key="3">
    <source>
        <dbReference type="Pfam" id="PF10058"/>
    </source>
</evidence>
<feature type="region of interest" description="Disordered" evidence="2">
    <location>
        <begin position="321"/>
        <end position="388"/>
    </location>
</feature>
<evidence type="ECO:0000313" key="5">
    <source>
        <dbReference type="Proteomes" id="UP000308549"/>
    </source>
</evidence>
<dbReference type="GO" id="GO:0098826">
    <property type="term" value="C:endoplasmic reticulum tubular network membrane"/>
    <property type="evidence" value="ECO:0007669"/>
    <property type="project" value="UniProtKB-UniRule"/>
</dbReference>
<reference evidence="4 5" key="1">
    <citation type="submission" date="2017-03" db="EMBL/GenBank/DDBJ databases">
        <title>Genomes of endolithic fungi from Antarctica.</title>
        <authorList>
            <person name="Coleine C."/>
            <person name="Masonjones S."/>
            <person name="Stajich J.E."/>
        </authorList>
    </citation>
    <scope>NUCLEOTIDE SEQUENCE [LARGE SCALE GENOMIC DNA]</scope>
    <source>
        <strain evidence="4 5">CCFEE 6315</strain>
    </source>
</reference>